<dbReference type="Proteomes" id="UP000887576">
    <property type="component" value="Unplaced"/>
</dbReference>
<organism evidence="1 2">
    <name type="scientific">Panagrolaimus sp. JU765</name>
    <dbReference type="NCBI Taxonomy" id="591449"/>
    <lineage>
        <taxon>Eukaryota</taxon>
        <taxon>Metazoa</taxon>
        <taxon>Ecdysozoa</taxon>
        <taxon>Nematoda</taxon>
        <taxon>Chromadorea</taxon>
        <taxon>Rhabditida</taxon>
        <taxon>Tylenchina</taxon>
        <taxon>Panagrolaimomorpha</taxon>
        <taxon>Panagrolaimoidea</taxon>
        <taxon>Panagrolaimidae</taxon>
        <taxon>Panagrolaimus</taxon>
    </lineage>
</organism>
<name>A0AC34RI96_9BILA</name>
<evidence type="ECO:0000313" key="1">
    <source>
        <dbReference type="Proteomes" id="UP000887576"/>
    </source>
</evidence>
<dbReference type="WBParaSite" id="JU765_v2.g7251.t1">
    <property type="protein sequence ID" value="JU765_v2.g7251.t1"/>
    <property type="gene ID" value="JU765_v2.g7251"/>
</dbReference>
<accession>A0AC34RI96</accession>
<sequence length="127" mass="14729">MLRKKDASTRLIKPTLPEIHVDQVVDLVENWQAEWEYNGEIQIYDEGIAQYLLIGPESHNKFFASLILGKPSLRCTLNPEEPVDLLEEKAGNTFQLIYGRPLSQQAEKDIDYLIQILTKRGYHFEKI</sequence>
<evidence type="ECO:0000313" key="2">
    <source>
        <dbReference type="WBParaSite" id="JU765_v2.g7251.t1"/>
    </source>
</evidence>
<proteinExistence type="predicted"/>
<protein>
    <submittedName>
        <fullName evidence="2">Uncharacterized protein</fullName>
    </submittedName>
</protein>
<reference evidence="2" key="1">
    <citation type="submission" date="2022-11" db="UniProtKB">
        <authorList>
            <consortium name="WormBaseParasite"/>
        </authorList>
    </citation>
    <scope>IDENTIFICATION</scope>
</reference>